<reference evidence="4" key="1">
    <citation type="journal article" date="2019" name="Int. J. Syst. Evol. Microbiol.">
        <title>The Global Catalogue of Microorganisms (GCM) 10K type strain sequencing project: providing services to taxonomists for standard genome sequencing and annotation.</title>
        <authorList>
            <consortium name="The Broad Institute Genomics Platform"/>
            <consortium name="The Broad Institute Genome Sequencing Center for Infectious Disease"/>
            <person name="Wu L."/>
            <person name="Ma J."/>
        </authorList>
    </citation>
    <scope>NUCLEOTIDE SEQUENCE [LARGE SCALE GENOMIC DNA]</scope>
    <source>
        <strain evidence="4">KCTC 42447</strain>
    </source>
</reference>
<dbReference type="Gene3D" id="3.20.20.140">
    <property type="entry name" value="Metal-dependent hydrolases"/>
    <property type="match status" value="1"/>
</dbReference>
<dbReference type="PANTHER" id="PTHR35563:SF2">
    <property type="entry name" value="BARREL METAL-DEPENDENT HYDROLASE, PUTATIVE (AFU_ORTHOLOGUE AFUA_1G16240)-RELATED"/>
    <property type="match status" value="1"/>
</dbReference>
<dbReference type="InterPro" id="IPR052358">
    <property type="entry name" value="Aro_Compnd_Degr_Hydrolases"/>
</dbReference>
<evidence type="ECO:0000313" key="3">
    <source>
        <dbReference type="EMBL" id="MFC3606786.1"/>
    </source>
</evidence>
<feature type="domain" description="Amidohydrolase-related" evidence="2">
    <location>
        <begin position="34"/>
        <end position="300"/>
    </location>
</feature>
<name>A0ABV7T5E7_9GAMM</name>
<organism evidence="3 4">
    <name type="scientific">Stutzerimonas tarimensis</name>
    <dbReference type="NCBI Taxonomy" id="1507735"/>
    <lineage>
        <taxon>Bacteria</taxon>
        <taxon>Pseudomonadati</taxon>
        <taxon>Pseudomonadota</taxon>
        <taxon>Gammaproteobacteria</taxon>
        <taxon>Pseudomonadales</taxon>
        <taxon>Pseudomonadaceae</taxon>
        <taxon>Stutzerimonas</taxon>
    </lineage>
</organism>
<dbReference type="SUPFAM" id="SSF51556">
    <property type="entry name" value="Metallo-dependent hydrolases"/>
    <property type="match status" value="1"/>
</dbReference>
<dbReference type="PANTHER" id="PTHR35563">
    <property type="entry name" value="BARREL METAL-DEPENDENT HYDROLASE, PUTATIVE (AFU_ORTHOLOGUE AFUA_1G16240)-RELATED"/>
    <property type="match status" value="1"/>
</dbReference>
<dbReference type="EMBL" id="JBHRXZ010000005">
    <property type="protein sequence ID" value="MFC3606786.1"/>
    <property type="molecule type" value="Genomic_DNA"/>
</dbReference>
<evidence type="ECO:0000313" key="4">
    <source>
        <dbReference type="Proteomes" id="UP001595630"/>
    </source>
</evidence>
<dbReference type="RefSeq" id="WP_386361179.1">
    <property type="nucleotide sequence ID" value="NZ_JBHRXZ010000005.1"/>
</dbReference>
<feature type="region of interest" description="Disordered" evidence="1">
    <location>
        <begin position="1"/>
        <end position="31"/>
    </location>
</feature>
<sequence length="300" mass="33079">MTIDPSTPRISKPTIPGPNPHPRKPCDPLPAGACDSHAHLFGPQSRYPYQANRSYTPHDASEQAYRHLLRTLGFQRAVLVQPSVYGTDNSRMLETLTASGSDELQWRGVAVVDSSVTDAQLERMHAAGVRGIRMNLLFAGGVTFAEIETLARRVAGLGWHVQFLVDVSMFERLAERLDRLPTDSVIDHMGHMPTGKGVEDAGFQILLQLLQGGRTWVKLTGPNRISSLPRAPFLDVDPLFSALLAAREDRCVFGTDWPHVQLPGPMPNDGDLVDEFLRLMPDAALRGKVLTDNPARLYGF</sequence>
<keyword evidence="4" id="KW-1185">Reference proteome</keyword>
<protein>
    <submittedName>
        <fullName evidence="3">Amidohydrolase family protein</fullName>
    </submittedName>
</protein>
<dbReference type="Pfam" id="PF04909">
    <property type="entry name" value="Amidohydro_2"/>
    <property type="match status" value="1"/>
</dbReference>
<dbReference type="Proteomes" id="UP001595630">
    <property type="component" value="Unassembled WGS sequence"/>
</dbReference>
<gene>
    <name evidence="3" type="ORF">ACFOMF_03170</name>
</gene>
<comment type="caution">
    <text evidence="3">The sequence shown here is derived from an EMBL/GenBank/DDBJ whole genome shotgun (WGS) entry which is preliminary data.</text>
</comment>
<accession>A0ABV7T5E7</accession>
<dbReference type="InterPro" id="IPR032466">
    <property type="entry name" value="Metal_Hydrolase"/>
</dbReference>
<proteinExistence type="predicted"/>
<evidence type="ECO:0000256" key="1">
    <source>
        <dbReference type="SAM" id="MobiDB-lite"/>
    </source>
</evidence>
<dbReference type="InterPro" id="IPR006680">
    <property type="entry name" value="Amidohydro-rel"/>
</dbReference>
<evidence type="ECO:0000259" key="2">
    <source>
        <dbReference type="Pfam" id="PF04909"/>
    </source>
</evidence>